<dbReference type="RefSeq" id="WP_040272257.1">
    <property type="nucleotide sequence ID" value="NZ_JROO01000014.1"/>
</dbReference>
<dbReference type="OrthoDB" id="61122at2"/>
<dbReference type="CDD" id="cd06261">
    <property type="entry name" value="TM_PBP2"/>
    <property type="match status" value="1"/>
</dbReference>
<keyword evidence="6 7" id="KW-0472">Membrane</keyword>
<evidence type="ECO:0000256" key="8">
    <source>
        <dbReference type="SAM" id="MobiDB-lite"/>
    </source>
</evidence>
<evidence type="ECO:0000256" key="7">
    <source>
        <dbReference type="RuleBase" id="RU363032"/>
    </source>
</evidence>
<accession>A0A0C2JCN2</accession>
<evidence type="ECO:0000259" key="9">
    <source>
        <dbReference type="PROSITE" id="PS50928"/>
    </source>
</evidence>
<dbReference type="Pfam" id="PF00528">
    <property type="entry name" value="BPD_transp_1"/>
    <property type="match status" value="1"/>
</dbReference>
<feature type="transmembrane region" description="Helical" evidence="7">
    <location>
        <begin position="136"/>
        <end position="157"/>
    </location>
</feature>
<evidence type="ECO:0000256" key="6">
    <source>
        <dbReference type="ARBA" id="ARBA00023136"/>
    </source>
</evidence>
<feature type="domain" description="ABC transmembrane type-1" evidence="9">
    <location>
        <begin position="98"/>
        <end position="289"/>
    </location>
</feature>
<keyword evidence="3" id="KW-1003">Cell membrane</keyword>
<dbReference type="InterPro" id="IPR035906">
    <property type="entry name" value="MetI-like_sf"/>
</dbReference>
<evidence type="ECO:0000313" key="11">
    <source>
        <dbReference type="Proteomes" id="UP000031675"/>
    </source>
</evidence>
<keyword evidence="11" id="KW-1185">Reference proteome</keyword>
<keyword evidence="4 7" id="KW-0812">Transmembrane</keyword>
<feature type="region of interest" description="Disordered" evidence="8">
    <location>
        <begin position="1"/>
        <end position="33"/>
    </location>
</feature>
<dbReference type="EMBL" id="JROO01000014">
    <property type="protein sequence ID" value="KIH99176.1"/>
    <property type="molecule type" value="Genomic_DNA"/>
</dbReference>
<evidence type="ECO:0000256" key="2">
    <source>
        <dbReference type="ARBA" id="ARBA00022448"/>
    </source>
</evidence>
<feature type="transmembrane region" description="Helical" evidence="7">
    <location>
        <begin position="39"/>
        <end position="61"/>
    </location>
</feature>
<evidence type="ECO:0000256" key="4">
    <source>
        <dbReference type="ARBA" id="ARBA00022692"/>
    </source>
</evidence>
<dbReference type="STRING" id="183763.LP52_08530"/>
<protein>
    <submittedName>
        <fullName evidence="10">ABC transporter permease</fullName>
    </submittedName>
</protein>
<proteinExistence type="inferred from homology"/>
<evidence type="ECO:0000256" key="1">
    <source>
        <dbReference type="ARBA" id="ARBA00004651"/>
    </source>
</evidence>
<dbReference type="GO" id="GO:0055085">
    <property type="term" value="P:transmembrane transport"/>
    <property type="evidence" value="ECO:0007669"/>
    <property type="project" value="InterPro"/>
</dbReference>
<dbReference type="PANTHER" id="PTHR43744:SF12">
    <property type="entry name" value="ABC TRANSPORTER PERMEASE PROTEIN MG189-RELATED"/>
    <property type="match status" value="1"/>
</dbReference>
<evidence type="ECO:0000313" key="10">
    <source>
        <dbReference type="EMBL" id="KIH99176.1"/>
    </source>
</evidence>
<organism evidence="10 11">
    <name type="scientific">Streptomonospora alba</name>
    <dbReference type="NCBI Taxonomy" id="183763"/>
    <lineage>
        <taxon>Bacteria</taxon>
        <taxon>Bacillati</taxon>
        <taxon>Actinomycetota</taxon>
        <taxon>Actinomycetes</taxon>
        <taxon>Streptosporangiales</taxon>
        <taxon>Nocardiopsidaceae</taxon>
        <taxon>Streptomonospora</taxon>
    </lineage>
</organism>
<keyword evidence="2 7" id="KW-0813">Transport</keyword>
<feature type="transmembrane region" description="Helical" evidence="7">
    <location>
        <begin position="210"/>
        <end position="232"/>
    </location>
</feature>
<gene>
    <name evidence="10" type="ORF">LP52_08530</name>
</gene>
<evidence type="ECO:0000256" key="5">
    <source>
        <dbReference type="ARBA" id="ARBA00022989"/>
    </source>
</evidence>
<dbReference type="GO" id="GO:0005886">
    <property type="term" value="C:plasma membrane"/>
    <property type="evidence" value="ECO:0007669"/>
    <property type="project" value="UniProtKB-SubCell"/>
</dbReference>
<feature type="transmembrane region" description="Helical" evidence="7">
    <location>
        <begin position="102"/>
        <end position="124"/>
    </location>
</feature>
<reference evidence="11" key="1">
    <citation type="journal article" date="2015" name="Chem. Biol.">
        <title>Structure, bioactivity, and resistance mechanism of streptomonomicin, an unusual lasso Peptide from an understudied halophilic actinomycete.</title>
        <authorList>
            <person name="Metelev M."/>
            <person name="Tietz J.I."/>
            <person name="Melby J.O."/>
            <person name="Blair P.M."/>
            <person name="Zhu L."/>
            <person name="Livnat I."/>
            <person name="Severinov K."/>
            <person name="Mitchell D.A."/>
        </authorList>
    </citation>
    <scope>NUCLEOTIDE SEQUENCE [LARGE SCALE GENOMIC DNA]</scope>
    <source>
        <strain evidence="11">YIM 90003</strain>
    </source>
</reference>
<comment type="similarity">
    <text evidence="7">Belongs to the binding-protein-dependent transport system permease family.</text>
</comment>
<sequence>MTATSPAPAGQQIRSTGPRSGAPGPRKRLRSWRQRPNPVAGLGAFAWLLVVGVPLYALLVATFQETSEYRSAGPLGIPSDPTLDNYAKAIDNGLVGFVLNTLVVTAAVVAIVVALAVTAGYAIVRTRSLLTNSLFRAFLLGLAIPNQAVIIPVYLIIIEMGLYDSLIAIMLPTAAFALPVCILILTGSMRDISDDLYEAMELDGAGSVRMFFRLVVPLSRSGISTIAVYAALQAWNGFLFPLILTQSANKRVITLGLFEFQGQYRVDIPGLLAAVVLATVPLFIVYLIARRSLVSGMMGVGGK</sequence>
<dbReference type="Proteomes" id="UP000031675">
    <property type="component" value="Unassembled WGS sequence"/>
</dbReference>
<evidence type="ECO:0000256" key="3">
    <source>
        <dbReference type="ARBA" id="ARBA00022475"/>
    </source>
</evidence>
<feature type="transmembrane region" description="Helical" evidence="7">
    <location>
        <begin position="268"/>
        <end position="289"/>
    </location>
</feature>
<comment type="caution">
    <text evidence="10">The sequence shown here is derived from an EMBL/GenBank/DDBJ whole genome shotgun (WGS) entry which is preliminary data.</text>
</comment>
<feature type="transmembrane region" description="Helical" evidence="7">
    <location>
        <begin position="169"/>
        <end position="189"/>
    </location>
</feature>
<dbReference type="AlphaFoldDB" id="A0A0C2JCN2"/>
<dbReference type="Gene3D" id="1.10.3720.10">
    <property type="entry name" value="MetI-like"/>
    <property type="match status" value="1"/>
</dbReference>
<comment type="subcellular location">
    <subcellularLocation>
        <location evidence="1 7">Cell membrane</location>
        <topology evidence="1 7">Multi-pass membrane protein</topology>
    </subcellularLocation>
</comment>
<dbReference type="PROSITE" id="PS50928">
    <property type="entry name" value="ABC_TM1"/>
    <property type="match status" value="1"/>
</dbReference>
<dbReference type="SUPFAM" id="SSF161098">
    <property type="entry name" value="MetI-like"/>
    <property type="match status" value="1"/>
</dbReference>
<dbReference type="PANTHER" id="PTHR43744">
    <property type="entry name" value="ABC TRANSPORTER PERMEASE PROTEIN MG189-RELATED-RELATED"/>
    <property type="match status" value="1"/>
</dbReference>
<keyword evidence="5 7" id="KW-1133">Transmembrane helix</keyword>
<name>A0A0C2JCN2_9ACTN</name>
<dbReference type="InterPro" id="IPR000515">
    <property type="entry name" value="MetI-like"/>
</dbReference>